<feature type="transmembrane region" description="Helical" evidence="2">
    <location>
        <begin position="47"/>
        <end position="66"/>
    </location>
</feature>
<evidence type="ECO:0000256" key="1">
    <source>
        <dbReference type="SAM" id="MobiDB-lite"/>
    </source>
</evidence>
<gene>
    <name evidence="3" type="ORF">Pla163_35970</name>
</gene>
<keyword evidence="2" id="KW-0472">Membrane</keyword>
<proteinExistence type="predicted"/>
<feature type="compositionally biased region" description="Low complexity" evidence="1">
    <location>
        <begin position="10"/>
        <end position="36"/>
    </location>
</feature>
<dbReference type="Gene3D" id="2.40.160.20">
    <property type="match status" value="1"/>
</dbReference>
<dbReference type="AlphaFoldDB" id="A0A518D4Q5"/>
<evidence type="ECO:0000313" key="3">
    <source>
        <dbReference type="EMBL" id="QDU86446.1"/>
    </source>
</evidence>
<dbReference type="InterPro" id="IPR011250">
    <property type="entry name" value="OMP/PagP_B-barrel"/>
</dbReference>
<accession>A0A518D4Q5</accession>
<feature type="region of interest" description="Disordered" evidence="1">
    <location>
        <begin position="1"/>
        <end position="41"/>
    </location>
</feature>
<dbReference type="OrthoDB" id="9807574at2"/>
<protein>
    <recommendedName>
        <fullName evidence="5">Outer membrane protein beta-barrel domain-containing protein</fullName>
    </recommendedName>
</protein>
<evidence type="ECO:0000256" key="2">
    <source>
        <dbReference type="SAM" id="Phobius"/>
    </source>
</evidence>
<keyword evidence="2" id="KW-1133">Transmembrane helix</keyword>
<name>A0A518D4Q5_9BACT</name>
<keyword evidence="4" id="KW-1185">Reference proteome</keyword>
<keyword evidence="2" id="KW-0812">Transmembrane</keyword>
<sequence length="293" mass="31570">MQPDHRSTVASLESADASAQESEAAPRTTSLAPARGGSRRRSRNRSLASLLALAAAFVAPGCALVSQPLDGDPWENADAGAHSLGVSTGWALYEAEVRLQDRNGTPDLGSGTDTTDLDPTGGFALKYQYFLNSNVALGAIVEQRTFDPEVVRPLSSDIDGDDYTTYHYLFSSRFFTDPLGEDGRWKAFLGADLGYVDQVELDATVTYAPGFVERVTLNGDSYFTLGLVGGLSYLISDRISFEFGAFYEWPLDSSDDTLVLNIPDGLGGTNPNNVDGQVYPEGLIGFLTLTYYL</sequence>
<organism evidence="3 4">
    <name type="scientific">Rohdeia mirabilis</name>
    <dbReference type="NCBI Taxonomy" id="2528008"/>
    <lineage>
        <taxon>Bacteria</taxon>
        <taxon>Pseudomonadati</taxon>
        <taxon>Planctomycetota</taxon>
        <taxon>Planctomycetia</taxon>
        <taxon>Planctomycetia incertae sedis</taxon>
        <taxon>Rohdeia</taxon>
    </lineage>
</organism>
<dbReference type="Proteomes" id="UP000319342">
    <property type="component" value="Chromosome"/>
</dbReference>
<dbReference type="RefSeq" id="WP_145191682.1">
    <property type="nucleotide sequence ID" value="NZ_CP036290.1"/>
</dbReference>
<evidence type="ECO:0000313" key="4">
    <source>
        <dbReference type="Proteomes" id="UP000319342"/>
    </source>
</evidence>
<dbReference type="SUPFAM" id="SSF56925">
    <property type="entry name" value="OMPA-like"/>
    <property type="match status" value="1"/>
</dbReference>
<reference evidence="3 4" key="1">
    <citation type="submission" date="2019-02" db="EMBL/GenBank/DDBJ databases">
        <title>Deep-cultivation of Planctomycetes and their phenomic and genomic characterization uncovers novel biology.</title>
        <authorList>
            <person name="Wiegand S."/>
            <person name="Jogler M."/>
            <person name="Boedeker C."/>
            <person name="Pinto D."/>
            <person name="Vollmers J."/>
            <person name="Rivas-Marin E."/>
            <person name="Kohn T."/>
            <person name="Peeters S.H."/>
            <person name="Heuer A."/>
            <person name="Rast P."/>
            <person name="Oberbeckmann S."/>
            <person name="Bunk B."/>
            <person name="Jeske O."/>
            <person name="Meyerdierks A."/>
            <person name="Storesund J.E."/>
            <person name="Kallscheuer N."/>
            <person name="Luecker S."/>
            <person name="Lage O.M."/>
            <person name="Pohl T."/>
            <person name="Merkel B.J."/>
            <person name="Hornburger P."/>
            <person name="Mueller R.-W."/>
            <person name="Bruemmer F."/>
            <person name="Labrenz M."/>
            <person name="Spormann A.M."/>
            <person name="Op den Camp H."/>
            <person name="Overmann J."/>
            <person name="Amann R."/>
            <person name="Jetten M.S.M."/>
            <person name="Mascher T."/>
            <person name="Medema M.H."/>
            <person name="Devos D.P."/>
            <person name="Kaster A.-K."/>
            <person name="Ovreas L."/>
            <person name="Rohde M."/>
            <person name="Galperin M.Y."/>
            <person name="Jogler C."/>
        </authorList>
    </citation>
    <scope>NUCLEOTIDE SEQUENCE [LARGE SCALE GENOMIC DNA]</scope>
    <source>
        <strain evidence="3 4">Pla163</strain>
    </source>
</reference>
<dbReference type="EMBL" id="CP036290">
    <property type="protein sequence ID" value="QDU86446.1"/>
    <property type="molecule type" value="Genomic_DNA"/>
</dbReference>
<evidence type="ECO:0008006" key="5">
    <source>
        <dbReference type="Google" id="ProtNLM"/>
    </source>
</evidence>